<sequence>MPFKPNTISGVIQDTKPSLPGRKLTHSRKICLAIQTTNWLIWCYCTVPNFAVDHYNRDRTWYTKINANEKTYPSSLALGPRVVWKAGPGDSSCFMSAAVEFAAGPLPRSKSTSSSSS</sequence>
<name>A0AAN7ZB10_9PEZI</name>
<reference evidence="1 2" key="1">
    <citation type="submission" date="2023-10" db="EMBL/GenBank/DDBJ databases">
        <title>Draft genome sequence of Xylaria bambusicola isolate GMP-LS, the root and basal stem rot pathogen of sugarcane in Indonesia.</title>
        <authorList>
            <person name="Selvaraj P."/>
            <person name="Muralishankar V."/>
            <person name="Muruganantham S."/>
            <person name="Sp S."/>
            <person name="Haryani S."/>
            <person name="Lau K.J.X."/>
            <person name="Naqvi N.I."/>
        </authorList>
    </citation>
    <scope>NUCLEOTIDE SEQUENCE [LARGE SCALE GENOMIC DNA]</scope>
    <source>
        <strain evidence="1">GMP-LS</strain>
    </source>
</reference>
<gene>
    <name evidence="1" type="ORF">RRF57_007836</name>
</gene>
<proteinExistence type="predicted"/>
<evidence type="ECO:0000313" key="1">
    <source>
        <dbReference type="EMBL" id="KAK5632123.1"/>
    </source>
</evidence>
<dbReference type="EMBL" id="JAWHQM010000023">
    <property type="protein sequence ID" value="KAK5632123.1"/>
    <property type="molecule type" value="Genomic_DNA"/>
</dbReference>
<organism evidence="1 2">
    <name type="scientific">Xylaria bambusicola</name>
    <dbReference type="NCBI Taxonomy" id="326684"/>
    <lineage>
        <taxon>Eukaryota</taxon>
        <taxon>Fungi</taxon>
        <taxon>Dikarya</taxon>
        <taxon>Ascomycota</taxon>
        <taxon>Pezizomycotina</taxon>
        <taxon>Sordariomycetes</taxon>
        <taxon>Xylariomycetidae</taxon>
        <taxon>Xylariales</taxon>
        <taxon>Xylariaceae</taxon>
        <taxon>Xylaria</taxon>
    </lineage>
</organism>
<evidence type="ECO:0000313" key="2">
    <source>
        <dbReference type="Proteomes" id="UP001305414"/>
    </source>
</evidence>
<dbReference type="AlphaFoldDB" id="A0AAN7ZB10"/>
<dbReference type="Proteomes" id="UP001305414">
    <property type="component" value="Unassembled WGS sequence"/>
</dbReference>
<comment type="caution">
    <text evidence="1">The sequence shown here is derived from an EMBL/GenBank/DDBJ whole genome shotgun (WGS) entry which is preliminary data.</text>
</comment>
<keyword evidence="2" id="KW-1185">Reference proteome</keyword>
<accession>A0AAN7ZB10</accession>
<protein>
    <submittedName>
        <fullName evidence="1">Uncharacterized protein</fullName>
    </submittedName>
</protein>